<organism evidence="7 8">
    <name type="scientific">Proteiniclasticum aestuarii</name>
    <dbReference type="NCBI Taxonomy" id="2817862"/>
    <lineage>
        <taxon>Bacteria</taxon>
        <taxon>Bacillati</taxon>
        <taxon>Bacillota</taxon>
        <taxon>Clostridia</taxon>
        <taxon>Eubacteriales</taxon>
        <taxon>Clostridiaceae</taxon>
        <taxon>Proteiniclasticum</taxon>
    </lineage>
</organism>
<name>A0A939H7E5_9CLOT</name>
<gene>
    <name evidence="7" type="ORF">J3A84_05610</name>
</gene>
<evidence type="ECO:0000313" key="7">
    <source>
        <dbReference type="EMBL" id="MBO1264516.1"/>
    </source>
</evidence>
<keyword evidence="3 6" id="KW-0812">Transmembrane</keyword>
<comment type="caution">
    <text evidence="7">The sequence shown here is derived from an EMBL/GenBank/DDBJ whole genome shotgun (WGS) entry which is preliminary data.</text>
</comment>
<protein>
    <submittedName>
        <fullName evidence="7">OadG family protein</fullName>
    </submittedName>
</protein>
<evidence type="ECO:0000256" key="2">
    <source>
        <dbReference type="ARBA" id="ARBA00022475"/>
    </source>
</evidence>
<feature type="transmembrane region" description="Helical" evidence="6">
    <location>
        <begin position="12"/>
        <end position="36"/>
    </location>
</feature>
<evidence type="ECO:0000256" key="4">
    <source>
        <dbReference type="ARBA" id="ARBA00022989"/>
    </source>
</evidence>
<keyword evidence="8" id="KW-1185">Reference proteome</keyword>
<dbReference type="GO" id="GO:0015081">
    <property type="term" value="F:sodium ion transmembrane transporter activity"/>
    <property type="evidence" value="ECO:0007669"/>
    <property type="project" value="InterPro"/>
</dbReference>
<evidence type="ECO:0000256" key="1">
    <source>
        <dbReference type="ARBA" id="ARBA00004236"/>
    </source>
</evidence>
<evidence type="ECO:0000256" key="3">
    <source>
        <dbReference type="ARBA" id="ARBA00022692"/>
    </source>
</evidence>
<dbReference type="Pfam" id="PF04277">
    <property type="entry name" value="OAD_gamma"/>
    <property type="match status" value="1"/>
</dbReference>
<dbReference type="RefSeq" id="WP_207599023.1">
    <property type="nucleotide sequence ID" value="NZ_JAFNJU010000003.1"/>
</dbReference>
<dbReference type="GO" id="GO:0005886">
    <property type="term" value="C:plasma membrane"/>
    <property type="evidence" value="ECO:0007669"/>
    <property type="project" value="UniProtKB-SubCell"/>
</dbReference>
<evidence type="ECO:0000313" key="8">
    <source>
        <dbReference type="Proteomes" id="UP000664218"/>
    </source>
</evidence>
<keyword evidence="2" id="KW-1003">Cell membrane</keyword>
<dbReference type="AlphaFoldDB" id="A0A939H7E5"/>
<keyword evidence="4 6" id="KW-1133">Transmembrane helix</keyword>
<dbReference type="Proteomes" id="UP000664218">
    <property type="component" value="Unassembled WGS sequence"/>
</dbReference>
<proteinExistence type="predicted"/>
<dbReference type="InterPro" id="IPR005899">
    <property type="entry name" value="Na_pump_deCOase"/>
</dbReference>
<accession>A0A939H7E5</accession>
<keyword evidence="5 6" id="KW-0472">Membrane</keyword>
<dbReference type="GO" id="GO:0036376">
    <property type="term" value="P:sodium ion export across plasma membrane"/>
    <property type="evidence" value="ECO:0007669"/>
    <property type="project" value="InterPro"/>
</dbReference>
<evidence type="ECO:0000256" key="5">
    <source>
        <dbReference type="ARBA" id="ARBA00023136"/>
    </source>
</evidence>
<comment type="subcellular location">
    <subcellularLocation>
        <location evidence="1">Cell membrane</location>
    </subcellularLocation>
</comment>
<sequence length="96" mass="10650">MDINNFQFSDGITMSIFAMLVVFLILVLLQMIIYSFKFLPQDLNGKNKAVTAAPVAAPAHQDNDEEDRMVAMLTASALAKEEYQGNVKVKSIKRIG</sequence>
<dbReference type="EMBL" id="JAFNJU010000003">
    <property type="protein sequence ID" value="MBO1264516.1"/>
    <property type="molecule type" value="Genomic_DNA"/>
</dbReference>
<evidence type="ECO:0000256" key="6">
    <source>
        <dbReference type="SAM" id="Phobius"/>
    </source>
</evidence>
<reference evidence="7" key="1">
    <citation type="submission" date="2021-03" db="EMBL/GenBank/DDBJ databases">
        <title>Proteiniclasticum marinus sp. nov., isolated from tidal flat sediment.</title>
        <authorList>
            <person name="Namirimu T."/>
            <person name="Yang J.-A."/>
            <person name="Yang S.-H."/>
            <person name="Kim Y.-J."/>
            <person name="Kwon K.K."/>
        </authorList>
    </citation>
    <scope>NUCLEOTIDE SEQUENCE</scope>
    <source>
        <strain evidence="7">SCR006</strain>
    </source>
</reference>